<comment type="caution">
    <text evidence="1">The sequence shown here is derived from an EMBL/GenBank/DDBJ whole genome shotgun (WGS) entry which is preliminary data.</text>
</comment>
<reference evidence="1" key="1">
    <citation type="submission" date="2013-05" db="EMBL/GenBank/DDBJ databases">
        <authorList>
            <person name="Harkins D.M."/>
            <person name="Durkin A.S."/>
            <person name="Brinkac L.M."/>
            <person name="Haft D.H."/>
            <person name="Selengut J.D."/>
            <person name="Sanka R."/>
            <person name="DePew J."/>
            <person name="Purushe J."/>
            <person name="Hartskeerl R.A."/>
            <person name="Ahmed A."/>
            <person name="van der Linden H."/>
            <person name="Goris M.G.A."/>
            <person name="Vinetz J.M."/>
            <person name="Sutton G.G."/>
            <person name="Nierman W.C."/>
            <person name="Fouts D.E."/>
        </authorList>
    </citation>
    <scope>NUCLEOTIDE SEQUENCE [LARGE SCALE GENOMIC DNA]</scope>
    <source>
        <strain evidence="1">5399</strain>
    </source>
</reference>
<sequence length="47" mass="5526">MPESTPSRPDLPDNKKIGKLLDRYASRLLEQKLEKVVSLAERRNYRN</sequence>
<gene>
    <name evidence="1" type="ORF">LEP1GSC050_3425</name>
</gene>
<accession>T0EZR5</accession>
<evidence type="ECO:0000313" key="1">
    <source>
        <dbReference type="EMBL" id="EQA44405.1"/>
    </source>
</evidence>
<dbReference type="Proteomes" id="UP000015454">
    <property type="component" value="Unassembled WGS sequence"/>
</dbReference>
<organism evidence="1 2">
    <name type="scientific">Leptospira broomii serovar Hurstbridge str. 5399</name>
    <dbReference type="NCBI Taxonomy" id="1049789"/>
    <lineage>
        <taxon>Bacteria</taxon>
        <taxon>Pseudomonadati</taxon>
        <taxon>Spirochaetota</taxon>
        <taxon>Spirochaetia</taxon>
        <taxon>Leptospirales</taxon>
        <taxon>Leptospiraceae</taxon>
        <taxon>Leptospira</taxon>
    </lineage>
</organism>
<evidence type="ECO:0000313" key="2">
    <source>
        <dbReference type="Proteomes" id="UP000015454"/>
    </source>
</evidence>
<dbReference type="EMBL" id="AHMO02000008">
    <property type="protein sequence ID" value="EQA44405.1"/>
    <property type="molecule type" value="Genomic_DNA"/>
</dbReference>
<keyword evidence="2" id="KW-1185">Reference proteome</keyword>
<protein>
    <submittedName>
        <fullName evidence="1">Uncharacterized protein</fullName>
    </submittedName>
</protein>
<proteinExistence type="predicted"/>
<name>T0EZR5_9LEPT</name>
<dbReference type="AlphaFoldDB" id="T0EZR5"/>